<dbReference type="SMART" id="SM00387">
    <property type="entry name" value="HATPase_c"/>
    <property type="match status" value="1"/>
</dbReference>
<evidence type="ECO:0000256" key="6">
    <source>
        <dbReference type="ARBA" id="ARBA00023012"/>
    </source>
</evidence>
<feature type="modified residue" description="4-aspartylphosphate" evidence="7">
    <location>
        <position position="59"/>
    </location>
</feature>
<dbReference type="CDD" id="cd00156">
    <property type="entry name" value="REC"/>
    <property type="match status" value="1"/>
</dbReference>
<evidence type="ECO:0000256" key="4">
    <source>
        <dbReference type="ARBA" id="ARBA00022679"/>
    </source>
</evidence>
<dbReference type="InterPro" id="IPR003594">
    <property type="entry name" value="HATPase_dom"/>
</dbReference>
<feature type="domain" description="Response regulatory" evidence="9">
    <location>
        <begin position="6"/>
        <end position="124"/>
    </location>
</feature>
<evidence type="ECO:0000256" key="5">
    <source>
        <dbReference type="ARBA" id="ARBA00022777"/>
    </source>
</evidence>
<keyword evidence="5" id="KW-0418">Kinase</keyword>
<dbReference type="InterPro" id="IPR036890">
    <property type="entry name" value="HATPase_C_sf"/>
</dbReference>
<name>A0A178MQK8_9PROT</name>
<dbReference type="SMART" id="SM00448">
    <property type="entry name" value="REC"/>
    <property type="match status" value="1"/>
</dbReference>
<sequence length="374" mass="40202">MRESLRVLVVDDNPGDAELIAVALAESTLPEFQVSFAVTLVEARCHLGSSNGPDIVLLDLSLPDAMGEETLLRMREAAPSLPIIIMTGQDDALFAERTVALGAQDYLVKGYFTGPMLWRAISYAITRINLMLEREALVKDLRATVEMKNKLFGILAHDLRNPIGAVSGYAEFLEMTEENSLSPRMVSSLTAIREAASFMNDLIEEVLELAIADAGDIKVNWQCINLVAVAEEAVAIGSVAAEKKQVHLIVDAKPAWTEGDAVKVKQVLNNLICNAIKFSSAGDVVTVSVSEDEGGKRLSVSDHGSGIPPDVMANLFKPFVKGKIGTAGERSNGLGLYICSRIVEAHGGRIEVDSKEGQGTTFVVILPDAPTSLR</sequence>
<dbReference type="STRING" id="1285242.A6A04_17020"/>
<dbReference type="OrthoDB" id="9801651at2"/>
<dbReference type="PROSITE" id="PS50109">
    <property type="entry name" value="HIS_KIN"/>
    <property type="match status" value="1"/>
</dbReference>
<dbReference type="InterPro" id="IPR036097">
    <property type="entry name" value="HisK_dim/P_sf"/>
</dbReference>
<dbReference type="Proteomes" id="UP000078428">
    <property type="component" value="Unassembled WGS sequence"/>
</dbReference>
<dbReference type="PROSITE" id="PS50110">
    <property type="entry name" value="RESPONSE_REGULATORY"/>
    <property type="match status" value="1"/>
</dbReference>
<dbReference type="PRINTS" id="PR00344">
    <property type="entry name" value="BCTRLSENSOR"/>
</dbReference>
<keyword evidence="4" id="KW-0808">Transferase</keyword>
<evidence type="ECO:0000259" key="9">
    <source>
        <dbReference type="PROSITE" id="PS50110"/>
    </source>
</evidence>
<comment type="catalytic activity">
    <reaction evidence="1">
        <text>ATP + protein L-histidine = ADP + protein N-phospho-L-histidine.</text>
        <dbReference type="EC" id="2.7.13.3"/>
    </reaction>
</comment>
<dbReference type="EC" id="2.7.13.3" evidence="2"/>
<dbReference type="PANTHER" id="PTHR43711:SF1">
    <property type="entry name" value="HISTIDINE KINASE 1"/>
    <property type="match status" value="1"/>
</dbReference>
<dbReference type="Pfam" id="PF02518">
    <property type="entry name" value="HATPase_c"/>
    <property type="match status" value="1"/>
</dbReference>
<dbReference type="InterPro" id="IPR003661">
    <property type="entry name" value="HisK_dim/P_dom"/>
</dbReference>
<dbReference type="InterPro" id="IPR050736">
    <property type="entry name" value="Sensor_HK_Regulatory"/>
</dbReference>
<protein>
    <recommendedName>
        <fullName evidence="2">histidine kinase</fullName>
        <ecNumber evidence="2">2.7.13.3</ecNumber>
    </recommendedName>
</protein>
<dbReference type="InterPro" id="IPR005467">
    <property type="entry name" value="His_kinase_dom"/>
</dbReference>
<dbReference type="InterPro" id="IPR004358">
    <property type="entry name" value="Sig_transdc_His_kin-like_C"/>
</dbReference>
<evidence type="ECO:0000256" key="3">
    <source>
        <dbReference type="ARBA" id="ARBA00022553"/>
    </source>
</evidence>
<dbReference type="InterPro" id="IPR011006">
    <property type="entry name" value="CheY-like_superfamily"/>
</dbReference>
<dbReference type="GO" id="GO:0000155">
    <property type="term" value="F:phosphorelay sensor kinase activity"/>
    <property type="evidence" value="ECO:0007669"/>
    <property type="project" value="InterPro"/>
</dbReference>
<dbReference type="Gene3D" id="1.10.287.130">
    <property type="match status" value="1"/>
</dbReference>
<dbReference type="Gene3D" id="3.30.565.10">
    <property type="entry name" value="Histidine kinase-like ATPase, C-terminal domain"/>
    <property type="match status" value="1"/>
</dbReference>
<evidence type="ECO:0000256" key="1">
    <source>
        <dbReference type="ARBA" id="ARBA00000085"/>
    </source>
</evidence>
<dbReference type="CDD" id="cd00082">
    <property type="entry name" value="HisKA"/>
    <property type="match status" value="1"/>
</dbReference>
<dbReference type="CDD" id="cd00075">
    <property type="entry name" value="HATPase"/>
    <property type="match status" value="1"/>
</dbReference>
<dbReference type="Pfam" id="PF00072">
    <property type="entry name" value="Response_reg"/>
    <property type="match status" value="1"/>
</dbReference>
<gene>
    <name evidence="10" type="ORF">A6A04_17020</name>
</gene>
<dbReference type="SUPFAM" id="SSF52172">
    <property type="entry name" value="CheY-like"/>
    <property type="match status" value="1"/>
</dbReference>
<dbReference type="Gene3D" id="3.40.50.2300">
    <property type="match status" value="1"/>
</dbReference>
<dbReference type="RefSeq" id="WP_068491888.1">
    <property type="nucleotide sequence ID" value="NZ_LWQT01000049.1"/>
</dbReference>
<reference evidence="10 11" key="1">
    <citation type="submission" date="2016-04" db="EMBL/GenBank/DDBJ databases">
        <title>Draft genome sequence of freshwater magnetotactic bacteria Magnetospirillum marisnigri SP-1 and Magnetospirillum moscoviense BB-1.</title>
        <authorList>
            <person name="Koziaeva V."/>
            <person name="Dziuba M.V."/>
            <person name="Ivanov T.M."/>
            <person name="Kuznetsov B."/>
            <person name="Grouzdev D.S."/>
        </authorList>
    </citation>
    <scope>NUCLEOTIDE SEQUENCE [LARGE SCALE GENOMIC DNA]</scope>
    <source>
        <strain evidence="10 11">SP-1</strain>
    </source>
</reference>
<keyword evidence="3 7" id="KW-0597">Phosphoprotein</keyword>
<dbReference type="SUPFAM" id="SSF55874">
    <property type="entry name" value="ATPase domain of HSP90 chaperone/DNA topoisomerase II/histidine kinase"/>
    <property type="match status" value="1"/>
</dbReference>
<evidence type="ECO:0000313" key="11">
    <source>
        <dbReference type="Proteomes" id="UP000078428"/>
    </source>
</evidence>
<dbReference type="EMBL" id="LWQT01000049">
    <property type="protein sequence ID" value="OAN50803.1"/>
    <property type="molecule type" value="Genomic_DNA"/>
</dbReference>
<evidence type="ECO:0000313" key="10">
    <source>
        <dbReference type="EMBL" id="OAN50803.1"/>
    </source>
</evidence>
<evidence type="ECO:0000256" key="7">
    <source>
        <dbReference type="PROSITE-ProRule" id="PRU00169"/>
    </source>
</evidence>
<accession>A0A178MQK8</accession>
<dbReference type="PANTHER" id="PTHR43711">
    <property type="entry name" value="TWO-COMPONENT HISTIDINE KINASE"/>
    <property type="match status" value="1"/>
</dbReference>
<dbReference type="SUPFAM" id="SSF47384">
    <property type="entry name" value="Homodimeric domain of signal transducing histidine kinase"/>
    <property type="match status" value="1"/>
</dbReference>
<dbReference type="FunFam" id="3.30.565.10:FF:000006">
    <property type="entry name" value="Sensor histidine kinase WalK"/>
    <property type="match status" value="1"/>
</dbReference>
<dbReference type="Pfam" id="PF00512">
    <property type="entry name" value="HisKA"/>
    <property type="match status" value="1"/>
</dbReference>
<keyword evidence="11" id="KW-1185">Reference proteome</keyword>
<dbReference type="AlphaFoldDB" id="A0A178MQK8"/>
<dbReference type="InterPro" id="IPR001789">
    <property type="entry name" value="Sig_transdc_resp-reg_receiver"/>
</dbReference>
<evidence type="ECO:0000256" key="2">
    <source>
        <dbReference type="ARBA" id="ARBA00012438"/>
    </source>
</evidence>
<keyword evidence="6" id="KW-0902">Two-component regulatory system</keyword>
<feature type="domain" description="Histidine kinase" evidence="8">
    <location>
        <begin position="154"/>
        <end position="370"/>
    </location>
</feature>
<comment type="caution">
    <text evidence="10">The sequence shown here is derived from an EMBL/GenBank/DDBJ whole genome shotgun (WGS) entry which is preliminary data.</text>
</comment>
<dbReference type="SMART" id="SM00388">
    <property type="entry name" value="HisKA"/>
    <property type="match status" value="1"/>
</dbReference>
<evidence type="ECO:0000259" key="8">
    <source>
        <dbReference type="PROSITE" id="PS50109"/>
    </source>
</evidence>
<organism evidence="10 11">
    <name type="scientific">Paramagnetospirillum marisnigri</name>
    <dbReference type="NCBI Taxonomy" id="1285242"/>
    <lineage>
        <taxon>Bacteria</taxon>
        <taxon>Pseudomonadati</taxon>
        <taxon>Pseudomonadota</taxon>
        <taxon>Alphaproteobacteria</taxon>
        <taxon>Rhodospirillales</taxon>
        <taxon>Magnetospirillaceae</taxon>
        <taxon>Paramagnetospirillum</taxon>
    </lineage>
</organism>
<proteinExistence type="predicted"/>